<dbReference type="Gene3D" id="3.50.50.60">
    <property type="entry name" value="FAD/NAD(P)-binding domain"/>
    <property type="match status" value="1"/>
</dbReference>
<dbReference type="EMBL" id="BONQ01000081">
    <property type="protein sequence ID" value="GIG47127.1"/>
    <property type="molecule type" value="Genomic_DNA"/>
</dbReference>
<dbReference type="Gene3D" id="3.30.9.10">
    <property type="entry name" value="D-Amino Acid Oxidase, subunit A, domain 2"/>
    <property type="match status" value="1"/>
</dbReference>
<reference evidence="2" key="1">
    <citation type="submission" date="2021-01" db="EMBL/GenBank/DDBJ databases">
        <title>Whole genome shotgun sequence of Dactylosporangium siamense NBRC 106093.</title>
        <authorList>
            <person name="Komaki H."/>
            <person name="Tamura T."/>
        </authorList>
    </citation>
    <scope>NUCLEOTIDE SEQUENCE</scope>
    <source>
        <strain evidence="2">NBRC 106093</strain>
    </source>
</reference>
<dbReference type="GO" id="GO:0071949">
    <property type="term" value="F:FAD binding"/>
    <property type="evidence" value="ECO:0007669"/>
    <property type="project" value="InterPro"/>
</dbReference>
<accession>A0A919U9P6</accession>
<comment type="caution">
    <text evidence="2">The sequence shown here is derived from an EMBL/GenBank/DDBJ whole genome shotgun (WGS) entry which is preliminary data.</text>
</comment>
<gene>
    <name evidence="2" type="ORF">Dsi01nite_051680</name>
</gene>
<dbReference type="SUPFAM" id="SSF51905">
    <property type="entry name" value="FAD/NAD(P)-binding domain"/>
    <property type="match status" value="1"/>
</dbReference>
<evidence type="ECO:0000313" key="2">
    <source>
        <dbReference type="EMBL" id="GIG47127.1"/>
    </source>
</evidence>
<proteinExistence type="predicted"/>
<dbReference type="InterPro" id="IPR002938">
    <property type="entry name" value="FAD-bd"/>
</dbReference>
<evidence type="ECO:0000313" key="3">
    <source>
        <dbReference type="Proteomes" id="UP000660611"/>
    </source>
</evidence>
<dbReference type="RefSeq" id="WP_203848866.1">
    <property type="nucleotide sequence ID" value="NZ_BAAAVW010000017.1"/>
</dbReference>
<dbReference type="InterPro" id="IPR036188">
    <property type="entry name" value="FAD/NAD-bd_sf"/>
</dbReference>
<dbReference type="Proteomes" id="UP000660611">
    <property type="component" value="Unassembled WGS sequence"/>
</dbReference>
<keyword evidence="3" id="KW-1185">Reference proteome</keyword>
<dbReference type="AlphaFoldDB" id="A0A919U9P6"/>
<dbReference type="PRINTS" id="PR00420">
    <property type="entry name" value="RNGMNOXGNASE"/>
</dbReference>
<dbReference type="PANTHER" id="PTHR46865:SF2">
    <property type="entry name" value="MONOOXYGENASE"/>
    <property type="match status" value="1"/>
</dbReference>
<name>A0A919U9P6_9ACTN</name>
<dbReference type="PANTHER" id="PTHR46865">
    <property type="entry name" value="OXIDOREDUCTASE-RELATED"/>
    <property type="match status" value="1"/>
</dbReference>
<evidence type="ECO:0000259" key="1">
    <source>
        <dbReference type="Pfam" id="PF01494"/>
    </source>
</evidence>
<dbReference type="InterPro" id="IPR051704">
    <property type="entry name" value="FAD_aromatic-hydroxylase"/>
</dbReference>
<dbReference type="Pfam" id="PF01494">
    <property type="entry name" value="FAD_binding_3"/>
    <property type="match status" value="1"/>
</dbReference>
<organism evidence="2 3">
    <name type="scientific">Dactylosporangium siamense</name>
    <dbReference type="NCBI Taxonomy" id="685454"/>
    <lineage>
        <taxon>Bacteria</taxon>
        <taxon>Bacillati</taxon>
        <taxon>Actinomycetota</taxon>
        <taxon>Actinomycetes</taxon>
        <taxon>Micromonosporales</taxon>
        <taxon>Micromonosporaceae</taxon>
        <taxon>Dactylosporangium</taxon>
    </lineage>
</organism>
<sequence>MPSVLISGAGVAGFVLAHWLGRAGYDTTVVEIAPTLRTGGNAVDFRGPLHRSILERMGILADLQRVRTGGTAMRFVDEHGRRLMELPADFAGGDLEVLRGDLARVLHEHARATAEFRFGDSVTALVETPDGVDVTFAGGTHRRFDLVVGADGVHSGVRRLVFGPESRYVRHLGYYVATWSVPNDLGLRDRTSLLYNVPGRMASVGGDHRDPARAGAFLAFASPPLEFDRRDAEAQKAILRDRFAGVGWQVPRLLAALDDTPDLYFDAICRVDITPWSRGRVVLVGDAACGATIGGMGTGTGLVAAYTLAGELVAAGGDHTVAFPRYERLLHDYARRTQKGGDTTGRFLAPRRAWAARTRNWMLNRPAVMALQLKLADDRATDLALPDYALAG</sequence>
<protein>
    <submittedName>
        <fullName evidence="2">FAD-dependent oxidoreductase</fullName>
    </submittedName>
</protein>
<feature type="domain" description="FAD-binding" evidence="1">
    <location>
        <begin position="3"/>
        <end position="160"/>
    </location>
</feature>